<gene>
    <name evidence="1" type="ORF">N47_G38700</name>
</gene>
<protein>
    <submittedName>
        <fullName evidence="1">Uncharacterized protein</fullName>
    </submittedName>
</protein>
<evidence type="ECO:0000313" key="1">
    <source>
        <dbReference type="EMBL" id="CBX28546.1"/>
    </source>
</evidence>
<proteinExistence type="predicted"/>
<reference evidence="1" key="1">
    <citation type="journal article" date="2011" name="Environ. Microbiol.">
        <title>Genomic insights into the metabolic potential of the polycyclic aromatic hydrocarbon degrading sulfate-reducing Deltaproteobacterium N47.</title>
        <authorList>
            <person name="Bergmann F."/>
            <person name="Selesi D."/>
            <person name="Weinmaier T."/>
            <person name="Tischler P."/>
            <person name="Rattei T."/>
            <person name="Meckenstock R.U."/>
        </authorList>
    </citation>
    <scope>NUCLEOTIDE SEQUENCE</scope>
</reference>
<accession>E1YDA2</accession>
<sequence>MLSFYINRINKIFKEQIGDLVDAVIILDNPLACFNRNNLKMYHKVLSPSFFVSTGAKML</sequence>
<organism evidence="1">
    <name type="scientific">uncultured Desulfobacterium sp</name>
    <dbReference type="NCBI Taxonomy" id="201089"/>
    <lineage>
        <taxon>Bacteria</taxon>
        <taxon>Pseudomonadati</taxon>
        <taxon>Thermodesulfobacteriota</taxon>
        <taxon>Desulfobacteria</taxon>
        <taxon>Desulfobacterales</taxon>
        <taxon>Desulfobacteriaceae</taxon>
        <taxon>Desulfobacterium</taxon>
        <taxon>environmental samples</taxon>
    </lineage>
</organism>
<name>E1YDA2_9BACT</name>
<dbReference type="AlphaFoldDB" id="E1YDA2"/>
<dbReference type="EMBL" id="FR695868">
    <property type="protein sequence ID" value="CBX28546.1"/>
    <property type="molecule type" value="Genomic_DNA"/>
</dbReference>